<feature type="active site" description="Charge relay system" evidence="3">
    <location>
        <position position="329"/>
    </location>
</feature>
<evidence type="ECO:0000256" key="4">
    <source>
        <dbReference type="SAM" id="SignalP"/>
    </source>
</evidence>
<dbReference type="Gene3D" id="3.40.50.1820">
    <property type="entry name" value="alpha/beta hydrolase"/>
    <property type="match status" value="1"/>
</dbReference>
<dbReference type="InterPro" id="IPR029058">
    <property type="entry name" value="AB_hydrolase_fold"/>
</dbReference>
<evidence type="ECO:0000313" key="7">
    <source>
        <dbReference type="Proteomes" id="UP000321827"/>
    </source>
</evidence>
<evidence type="ECO:0000256" key="3">
    <source>
        <dbReference type="PIRSR" id="PIRSR600997-1"/>
    </source>
</evidence>
<feature type="domain" description="Carboxylesterase type B" evidence="5">
    <location>
        <begin position="26"/>
        <end position="474"/>
    </location>
</feature>
<organism evidence="6 7">
    <name type="scientific">Oceanithermus desulfurans NBRC 100063</name>
    <dbReference type="NCBI Taxonomy" id="1227550"/>
    <lineage>
        <taxon>Bacteria</taxon>
        <taxon>Thermotogati</taxon>
        <taxon>Deinococcota</taxon>
        <taxon>Deinococci</taxon>
        <taxon>Thermales</taxon>
        <taxon>Thermaceae</taxon>
        <taxon>Oceanithermus</taxon>
    </lineage>
</organism>
<name>A0A511RL14_9DEIN</name>
<evidence type="ECO:0000259" key="5">
    <source>
        <dbReference type="Pfam" id="PF00135"/>
    </source>
</evidence>
<dbReference type="GO" id="GO:0004104">
    <property type="term" value="F:cholinesterase activity"/>
    <property type="evidence" value="ECO:0007669"/>
    <property type="project" value="InterPro"/>
</dbReference>
<keyword evidence="2 6" id="KW-0378">Hydrolase</keyword>
<feature type="signal peptide" evidence="4">
    <location>
        <begin position="1"/>
        <end position="17"/>
    </location>
</feature>
<feature type="active site" description="Acyl-ester intermediate" evidence="3">
    <location>
        <position position="212"/>
    </location>
</feature>
<comment type="similarity">
    <text evidence="1">Belongs to the type-B carboxylesterase/lipase family.</text>
</comment>
<accession>A0A511RL14</accession>
<comment type="caution">
    <text evidence="6">The sequence shown here is derived from an EMBL/GenBank/DDBJ whole genome shotgun (WGS) entry which is preliminary data.</text>
</comment>
<evidence type="ECO:0000256" key="2">
    <source>
        <dbReference type="ARBA" id="ARBA00022801"/>
    </source>
</evidence>
<dbReference type="Proteomes" id="UP000321827">
    <property type="component" value="Unassembled WGS sequence"/>
</dbReference>
<protein>
    <submittedName>
        <fullName evidence="6">Carboxylic ester hydrolase</fullName>
    </submittedName>
</protein>
<proteinExistence type="inferred from homology"/>
<keyword evidence="4" id="KW-0732">Signal</keyword>
<evidence type="ECO:0000256" key="1">
    <source>
        <dbReference type="ARBA" id="ARBA00005964"/>
    </source>
</evidence>
<gene>
    <name evidence="6" type="ORF">ODE01S_17850</name>
</gene>
<sequence length="517" mass="56742">MKRVLLALVLLAGLAQAGTEAVRLRLPGGWVQGYAEADVLVFKGLPYAHADRWRAPQRVDAWPGVLRAQQPGPICPQKGSITVRLGRLAGRYLPPASEDCLNLNVWVPVQDPPAGGWPVMVFVHGGSFTGGSGSEPIYDGARLARRGVVVVTFNYRLGPFGFLALPELARRDPHGSTGNYGLLDQIAAFAWVRRQIAGFGGDPRNVTAFGESAGAMALCTLLASPLARGAFDRAVLESGGCNYVYTPEEAYARARRFSEQVGCALDDLACWRALPPEELVALVPSETDFEKVPFKPVLDGYVLTEPPERALAAGRAARVPLFVGTTADEYRLDATAPDDPAKSTWAGVEALIRSKEGSRAAEVIRHYRARFDRALDAYYAYMGERILICPTYRAGRLAARWAPVYGYRFGYQSPLWPELGSMHGMELPFVFDTRTIWPFWAFFATADVQEQSDGLARAVQQAWTAFARGEAPRAGWAPAPRLGGGWLLGFDRRWGWRADDWDTRCALWGADEPIPNR</sequence>
<reference evidence="6 7" key="1">
    <citation type="submission" date="2019-07" db="EMBL/GenBank/DDBJ databases">
        <title>Whole genome shotgun sequence of Oceanithermus desulfurans NBRC 100063.</title>
        <authorList>
            <person name="Hosoyama A."/>
            <person name="Uohara A."/>
            <person name="Ohji S."/>
            <person name="Ichikawa N."/>
        </authorList>
    </citation>
    <scope>NUCLEOTIDE SEQUENCE [LARGE SCALE GENOMIC DNA]</scope>
    <source>
        <strain evidence="6 7">NBRC 100063</strain>
    </source>
</reference>
<dbReference type="InterPro" id="IPR002018">
    <property type="entry name" value="CarbesteraseB"/>
</dbReference>
<dbReference type="PRINTS" id="PR00878">
    <property type="entry name" value="CHOLNESTRASE"/>
</dbReference>
<dbReference type="SUPFAM" id="SSF53474">
    <property type="entry name" value="alpha/beta-Hydrolases"/>
    <property type="match status" value="1"/>
</dbReference>
<dbReference type="EMBL" id="BJXN01000012">
    <property type="protein sequence ID" value="GEM90351.1"/>
    <property type="molecule type" value="Genomic_DNA"/>
</dbReference>
<dbReference type="Pfam" id="PF00135">
    <property type="entry name" value="COesterase"/>
    <property type="match status" value="1"/>
</dbReference>
<dbReference type="PANTHER" id="PTHR11559">
    <property type="entry name" value="CARBOXYLESTERASE"/>
    <property type="match status" value="1"/>
</dbReference>
<dbReference type="AlphaFoldDB" id="A0A511RL14"/>
<dbReference type="RefSeq" id="WP_147148010.1">
    <property type="nucleotide sequence ID" value="NZ_BJXN01000012.1"/>
</dbReference>
<feature type="active site" description="Charge relay system" evidence="3">
    <location>
        <position position="423"/>
    </location>
</feature>
<dbReference type="InterPro" id="IPR050309">
    <property type="entry name" value="Type-B_Carboxylest/Lipase"/>
</dbReference>
<dbReference type="InterPro" id="IPR000997">
    <property type="entry name" value="Cholinesterase"/>
</dbReference>
<feature type="chain" id="PRO_5022066055" evidence="4">
    <location>
        <begin position="18"/>
        <end position="517"/>
    </location>
</feature>
<dbReference type="OrthoDB" id="9775851at2"/>
<evidence type="ECO:0000313" key="6">
    <source>
        <dbReference type="EMBL" id="GEM90351.1"/>
    </source>
</evidence>